<name>A0ABS8S7N9_DATST</name>
<feature type="compositionally biased region" description="Polar residues" evidence="1">
    <location>
        <begin position="42"/>
        <end position="58"/>
    </location>
</feature>
<gene>
    <name evidence="2" type="ORF">HAX54_026206</name>
</gene>
<organism evidence="2 3">
    <name type="scientific">Datura stramonium</name>
    <name type="common">Jimsonweed</name>
    <name type="synonym">Common thornapple</name>
    <dbReference type="NCBI Taxonomy" id="4076"/>
    <lineage>
        <taxon>Eukaryota</taxon>
        <taxon>Viridiplantae</taxon>
        <taxon>Streptophyta</taxon>
        <taxon>Embryophyta</taxon>
        <taxon>Tracheophyta</taxon>
        <taxon>Spermatophyta</taxon>
        <taxon>Magnoliopsida</taxon>
        <taxon>eudicotyledons</taxon>
        <taxon>Gunneridae</taxon>
        <taxon>Pentapetalae</taxon>
        <taxon>asterids</taxon>
        <taxon>lamiids</taxon>
        <taxon>Solanales</taxon>
        <taxon>Solanaceae</taxon>
        <taxon>Solanoideae</taxon>
        <taxon>Datureae</taxon>
        <taxon>Datura</taxon>
    </lineage>
</organism>
<proteinExistence type="predicted"/>
<feature type="compositionally biased region" description="Low complexity" evidence="1">
    <location>
        <begin position="32"/>
        <end position="41"/>
    </location>
</feature>
<evidence type="ECO:0000313" key="2">
    <source>
        <dbReference type="EMBL" id="MCD7454835.1"/>
    </source>
</evidence>
<evidence type="ECO:0000313" key="3">
    <source>
        <dbReference type="Proteomes" id="UP000823775"/>
    </source>
</evidence>
<accession>A0ABS8S7N9</accession>
<keyword evidence="3" id="KW-1185">Reference proteome</keyword>
<dbReference type="Proteomes" id="UP000823775">
    <property type="component" value="Unassembled WGS sequence"/>
</dbReference>
<sequence length="79" mass="8697">MDKRLRPGIAILEPYNNGATTLKRLHHLRLQHQQQAPQQHAEVSQPQHRSVATVNRSMSVHKGSNGKSGLLPLCLDSGG</sequence>
<feature type="non-terminal residue" evidence="2">
    <location>
        <position position="79"/>
    </location>
</feature>
<comment type="caution">
    <text evidence="2">The sequence shown here is derived from an EMBL/GenBank/DDBJ whole genome shotgun (WGS) entry which is preliminary data.</text>
</comment>
<feature type="region of interest" description="Disordered" evidence="1">
    <location>
        <begin position="32"/>
        <end position="79"/>
    </location>
</feature>
<evidence type="ECO:0000256" key="1">
    <source>
        <dbReference type="SAM" id="MobiDB-lite"/>
    </source>
</evidence>
<protein>
    <submittedName>
        <fullName evidence="2">Uncharacterized protein</fullName>
    </submittedName>
</protein>
<dbReference type="EMBL" id="JACEIK010000319">
    <property type="protein sequence ID" value="MCD7454835.1"/>
    <property type="molecule type" value="Genomic_DNA"/>
</dbReference>
<reference evidence="2 3" key="1">
    <citation type="journal article" date="2021" name="BMC Genomics">
        <title>Datura genome reveals duplications of psychoactive alkaloid biosynthetic genes and high mutation rate following tissue culture.</title>
        <authorList>
            <person name="Rajewski A."/>
            <person name="Carter-House D."/>
            <person name="Stajich J."/>
            <person name="Litt A."/>
        </authorList>
    </citation>
    <scope>NUCLEOTIDE SEQUENCE [LARGE SCALE GENOMIC DNA]</scope>
    <source>
        <strain evidence="2">AR-01</strain>
    </source>
</reference>